<protein>
    <recommendedName>
        <fullName evidence="3">Lipoprotein</fullName>
    </recommendedName>
</protein>
<evidence type="ECO:0000313" key="2">
    <source>
        <dbReference type="Proteomes" id="UP001164459"/>
    </source>
</evidence>
<proteinExistence type="predicted"/>
<organism evidence="1 2">
    <name type="scientific">Nannocystis punicea</name>
    <dbReference type="NCBI Taxonomy" id="2995304"/>
    <lineage>
        <taxon>Bacteria</taxon>
        <taxon>Pseudomonadati</taxon>
        <taxon>Myxococcota</taxon>
        <taxon>Polyangia</taxon>
        <taxon>Nannocystales</taxon>
        <taxon>Nannocystaceae</taxon>
        <taxon>Nannocystis</taxon>
    </lineage>
</organism>
<gene>
    <name evidence="1" type="ORF">O0S08_06560</name>
</gene>
<evidence type="ECO:0000313" key="1">
    <source>
        <dbReference type="EMBL" id="WAS95808.1"/>
    </source>
</evidence>
<accession>A0ABY7H9K3</accession>
<dbReference type="RefSeq" id="WP_269038151.1">
    <property type="nucleotide sequence ID" value="NZ_CP114040.1"/>
</dbReference>
<dbReference type="Proteomes" id="UP001164459">
    <property type="component" value="Chromosome"/>
</dbReference>
<sequence length="480" mass="52045">MHRSSFAVSVGALLVVACGPESATDPLFEEICGTPGPHRLFALEPGERLHPLGDVRIGERLYFIAGTGKTEFPGSPAPATATVSSAGLCGEERRFIADDIRNVFAREQFPGALFGCRGEVSGDLFVLDPAGVTPPRLLVSDGCDSAVWTSHGIVRKVETTDDAARLLFYSYPADLDAGPIEPTVLVDSIDHREVVVTDEDELLALDLDGNLLQIDLPDGELSVVQAAVTRFNAGVDGRYLIWEDRLTGSDDPEGPPGDLVLRDRRSGIDTVLAEAPHAFAARLYEYEERVELSAGRFAGGRTVALPSLTETEIPAGRRLVSLFSEDRWLMEGEDGGWYIRNPVAGTETLVTRDPGSLYSRGSDGMLMLREPASGPDGHLELWHYPFDGGEPELRAARITAPPGRLGDGRTYTVVDADAEGLGELVLVDPLTLAEHRLDDRVHLPHPLFGWFSPLVDRDTIAYQIFDGERSGVWIARPAAE</sequence>
<dbReference type="PROSITE" id="PS51257">
    <property type="entry name" value="PROKAR_LIPOPROTEIN"/>
    <property type="match status" value="1"/>
</dbReference>
<keyword evidence="2" id="KW-1185">Reference proteome</keyword>
<name>A0ABY7H9K3_9BACT</name>
<dbReference type="SUPFAM" id="SSF82171">
    <property type="entry name" value="DPP6 N-terminal domain-like"/>
    <property type="match status" value="1"/>
</dbReference>
<reference evidence="1" key="1">
    <citation type="submission" date="2022-11" db="EMBL/GenBank/DDBJ databases">
        <title>Minimal conservation of predation-associated metabolite biosynthetic gene clusters underscores biosynthetic potential of Myxococcota including descriptions for ten novel species: Archangium lansinium sp. nov., Myxococcus landrumus sp. nov., Nannocystis bai.</title>
        <authorList>
            <person name="Ahearne A."/>
            <person name="Stevens C."/>
            <person name="Dowd S."/>
        </authorList>
    </citation>
    <scope>NUCLEOTIDE SEQUENCE</scope>
    <source>
        <strain evidence="1">Fl3</strain>
    </source>
</reference>
<evidence type="ECO:0008006" key="3">
    <source>
        <dbReference type="Google" id="ProtNLM"/>
    </source>
</evidence>
<dbReference type="EMBL" id="CP114040">
    <property type="protein sequence ID" value="WAS95808.1"/>
    <property type="molecule type" value="Genomic_DNA"/>
</dbReference>